<reference evidence="2 3" key="1">
    <citation type="submission" date="2023-03" db="EMBL/GenBank/DDBJ databases">
        <title>WGS of Gossypium arboreum.</title>
        <authorList>
            <person name="Yu D."/>
        </authorList>
    </citation>
    <scope>NUCLEOTIDE SEQUENCE [LARGE SCALE GENOMIC DNA]</scope>
    <source>
        <tissue evidence="2">Leaf</tissue>
    </source>
</reference>
<dbReference type="InterPro" id="IPR029472">
    <property type="entry name" value="Copia-like_N"/>
</dbReference>
<comment type="caution">
    <text evidence="2">The sequence shown here is derived from an EMBL/GenBank/DDBJ whole genome shotgun (WGS) entry which is preliminary data.</text>
</comment>
<organism evidence="2 3">
    <name type="scientific">Gossypium arboreum</name>
    <name type="common">Tree cotton</name>
    <name type="synonym">Gossypium nanking</name>
    <dbReference type="NCBI Taxonomy" id="29729"/>
    <lineage>
        <taxon>Eukaryota</taxon>
        <taxon>Viridiplantae</taxon>
        <taxon>Streptophyta</taxon>
        <taxon>Embryophyta</taxon>
        <taxon>Tracheophyta</taxon>
        <taxon>Spermatophyta</taxon>
        <taxon>Magnoliopsida</taxon>
        <taxon>eudicotyledons</taxon>
        <taxon>Gunneridae</taxon>
        <taxon>Pentapetalae</taxon>
        <taxon>rosids</taxon>
        <taxon>malvids</taxon>
        <taxon>Malvales</taxon>
        <taxon>Malvaceae</taxon>
        <taxon>Malvoideae</taxon>
        <taxon>Gossypium</taxon>
    </lineage>
</organism>
<name>A0ABR0PED0_GOSAR</name>
<dbReference type="PANTHER" id="PTHR37610:SF75">
    <property type="entry name" value="RETROTRANSPOSON COPIA-LIKE N-TERMINAL DOMAIN-CONTAINING PROTEIN"/>
    <property type="match status" value="1"/>
</dbReference>
<evidence type="ECO:0000313" key="3">
    <source>
        <dbReference type="Proteomes" id="UP001358586"/>
    </source>
</evidence>
<sequence length="174" mass="20226">MTQGTKASHLSFQLTSHKLNGKNYLEWSQFVKLAIDGRGKLGHLNGEVEQPQVGDPKISEWRQGEKEVTFYYNEMMSLWQELDQCYNDEWECPEDGVKAMKKEENERAYLFLAGLNKEFYEVRSRILGKKSLPKLRKIFSEDMLSGRMIGNDKEFGGIYFLKDEHLSQPTTTLC</sequence>
<dbReference type="EMBL" id="JARKNE010000007">
    <property type="protein sequence ID" value="KAK5819583.1"/>
    <property type="molecule type" value="Genomic_DNA"/>
</dbReference>
<protein>
    <recommendedName>
        <fullName evidence="1">Retrotransposon Copia-like N-terminal domain-containing protein</fullName>
    </recommendedName>
</protein>
<dbReference type="Proteomes" id="UP001358586">
    <property type="component" value="Chromosome 7"/>
</dbReference>
<evidence type="ECO:0000259" key="1">
    <source>
        <dbReference type="Pfam" id="PF14244"/>
    </source>
</evidence>
<dbReference type="PANTHER" id="PTHR37610">
    <property type="entry name" value="CCHC-TYPE DOMAIN-CONTAINING PROTEIN"/>
    <property type="match status" value="1"/>
</dbReference>
<evidence type="ECO:0000313" key="2">
    <source>
        <dbReference type="EMBL" id="KAK5819583.1"/>
    </source>
</evidence>
<keyword evidence="3" id="KW-1185">Reference proteome</keyword>
<feature type="domain" description="Retrotransposon Copia-like N-terminal" evidence="1">
    <location>
        <begin position="9"/>
        <end position="51"/>
    </location>
</feature>
<accession>A0ABR0PED0</accession>
<dbReference type="Pfam" id="PF14244">
    <property type="entry name" value="Retrotran_gag_3"/>
    <property type="match status" value="1"/>
</dbReference>
<proteinExistence type="predicted"/>
<gene>
    <name evidence="2" type="ORF">PVK06_024596</name>
</gene>